<dbReference type="GO" id="GO:0004386">
    <property type="term" value="F:helicase activity"/>
    <property type="evidence" value="ECO:0007669"/>
    <property type="project" value="UniProtKB-KW"/>
</dbReference>
<reference evidence="7 8" key="1">
    <citation type="journal article" date="2014" name="Nat. Commun.">
        <title>Klebsormidium flaccidum genome reveals primary factors for plant terrestrial adaptation.</title>
        <authorList>
            <person name="Hori K."/>
            <person name="Maruyama F."/>
            <person name="Fujisawa T."/>
            <person name="Togashi T."/>
            <person name="Yamamoto N."/>
            <person name="Seo M."/>
            <person name="Sato S."/>
            <person name="Yamada T."/>
            <person name="Mori H."/>
            <person name="Tajima N."/>
            <person name="Moriyama T."/>
            <person name="Ikeuchi M."/>
            <person name="Watanabe M."/>
            <person name="Wada H."/>
            <person name="Kobayashi K."/>
            <person name="Saito M."/>
            <person name="Masuda T."/>
            <person name="Sasaki-Sekimoto Y."/>
            <person name="Mashiguchi K."/>
            <person name="Awai K."/>
            <person name="Shimojima M."/>
            <person name="Masuda S."/>
            <person name="Iwai M."/>
            <person name="Nobusawa T."/>
            <person name="Narise T."/>
            <person name="Kondo S."/>
            <person name="Saito H."/>
            <person name="Sato R."/>
            <person name="Murakawa M."/>
            <person name="Ihara Y."/>
            <person name="Oshima-Yamada Y."/>
            <person name="Ohtaka K."/>
            <person name="Satoh M."/>
            <person name="Sonobe K."/>
            <person name="Ishii M."/>
            <person name="Ohtani R."/>
            <person name="Kanamori-Sato M."/>
            <person name="Honoki R."/>
            <person name="Miyazaki D."/>
            <person name="Mochizuki H."/>
            <person name="Umetsu J."/>
            <person name="Higashi K."/>
            <person name="Shibata D."/>
            <person name="Kamiya Y."/>
            <person name="Sato N."/>
            <person name="Nakamura Y."/>
            <person name="Tabata S."/>
            <person name="Ida S."/>
            <person name="Kurokawa K."/>
            <person name="Ohta H."/>
        </authorList>
    </citation>
    <scope>NUCLEOTIDE SEQUENCE [LARGE SCALE GENOMIC DNA]</scope>
    <source>
        <strain evidence="7 8">NIES-2285</strain>
    </source>
</reference>
<dbReference type="AlphaFoldDB" id="A0A1Y1IFQ0"/>
<dbReference type="Pfam" id="PF00271">
    <property type="entry name" value="Helicase_C"/>
    <property type="match status" value="1"/>
</dbReference>
<dbReference type="OrthoDB" id="8062037at2759"/>
<dbReference type="SUPFAM" id="SSF52540">
    <property type="entry name" value="P-loop containing nucleoside triphosphate hydrolases"/>
    <property type="match status" value="2"/>
</dbReference>
<dbReference type="InterPro" id="IPR013083">
    <property type="entry name" value="Znf_RING/FYVE/PHD"/>
</dbReference>
<dbReference type="InterPro" id="IPR001841">
    <property type="entry name" value="Znf_RING"/>
</dbReference>
<evidence type="ECO:0000313" key="7">
    <source>
        <dbReference type="EMBL" id="GAQ87931.1"/>
    </source>
</evidence>
<evidence type="ECO:0000313" key="8">
    <source>
        <dbReference type="Proteomes" id="UP000054558"/>
    </source>
</evidence>
<keyword evidence="5" id="KW-0863">Zinc-finger</keyword>
<sequence length="1001" mass="109801">MDSVLLTASSPRALHPVLTTDEVTLKPHQLAMIRRCGEIEETSDVLVMNDKPGSGKTYAILGYLLARKQALGGKIEATIIFVPHHILTQWNESIRDFIGNSLSVYQLAYGDVDDICEISQQRDIILAPSILCSSVARALKSAHASVPRVVLDEALALHVMYAFVPAEKTWFVSGDCDLVEHFPPMPKNWRGNRFKVVCQCDDRFVASSFDLEEPLVVEKHCASLLLERVLIPAVGASEGARERLNALDFFHKSAPTVIDEKELIIALLEYTRQSREANSDRIELCKSALERHTTESFGNEGTQREVYENEIRECVDKLGAAGSLIRTIMERAAECGLCVACFDGPISRRLVAPCDHAFCEACGAKPPSECPVCGARISGSLRTAELEAPRKEAEEGPNKLDCLLEIVEKSGPAAKILLFSKHVRIYRKIQAEFRSRGVPYADLEGGSHAVIDGVVRDFKRGKVKVLMVDSSLFACGLNIETTTDVIMLHKMDEHTERQVVGRAQRPGRTCRLTSGPHHYKKAEVVPQAFIMRMDSEKLRAFVSARCDAGEGLLVARRELRDAFQAWQGGEPVPRGFPDALKAAGYALATRAYGPNRKSTGVYVGLGLRPVEATGEVVIETPSRENAGAVVSTQPRDLVLDNDLFGEFRGARIRKTAEVPPKISIIDLIAAVTGVYNPGQIWSKLSERFIEENIRIDNDSTRFPGQGQTGTPITDAKGVVIIINQLSGPRAAKFRQKFADTLVRYLGGDETLIGEIRSIRDAQERLAEDHPLRIFAQTVEAERGTEPADPDCDVLRAIKRQKLQNELDEEMERGKKNVRAIKLQDCRETAQAKGEIIDILFAGSASGLPTPPALLGMLNAARHNFASQAIAQLSALTGDVASASQGGPPALPAPAAPAATAQRVTVLEIGRDVLRLRSDRLVSSHLSKVGLAVGKRWMNIPGNGSLDQDGQNRWERTYKEDAIVHKEAVHAITPDMLARHRIRFSQAYLGTNEVGAGQTFNV</sequence>
<keyword evidence="2" id="KW-0378">Hydrolase</keyword>
<evidence type="ECO:0000256" key="3">
    <source>
        <dbReference type="ARBA" id="ARBA00022806"/>
    </source>
</evidence>
<dbReference type="STRING" id="105231.A0A1Y1IFQ0"/>
<evidence type="ECO:0000256" key="5">
    <source>
        <dbReference type="PROSITE-ProRule" id="PRU00175"/>
    </source>
</evidence>
<dbReference type="InterPro" id="IPR001650">
    <property type="entry name" value="Helicase_C-like"/>
</dbReference>
<dbReference type="SMART" id="SM00184">
    <property type="entry name" value="RING"/>
    <property type="match status" value="1"/>
</dbReference>
<dbReference type="PANTHER" id="PTHR45626">
    <property type="entry name" value="TRANSCRIPTION TERMINATION FACTOR 2-RELATED"/>
    <property type="match status" value="1"/>
</dbReference>
<keyword evidence="5" id="KW-0479">Metal-binding</keyword>
<feature type="domain" description="RING-type" evidence="6">
    <location>
        <begin position="335"/>
        <end position="373"/>
    </location>
</feature>
<dbReference type="SUPFAM" id="SSF57850">
    <property type="entry name" value="RING/U-box"/>
    <property type="match status" value="1"/>
</dbReference>
<evidence type="ECO:0000256" key="1">
    <source>
        <dbReference type="ARBA" id="ARBA00022741"/>
    </source>
</evidence>
<dbReference type="Gene3D" id="3.40.50.300">
    <property type="entry name" value="P-loop containing nucleotide triphosphate hydrolases"/>
    <property type="match status" value="2"/>
</dbReference>
<keyword evidence="4" id="KW-0067">ATP-binding</keyword>
<evidence type="ECO:0000256" key="4">
    <source>
        <dbReference type="ARBA" id="ARBA00022840"/>
    </source>
</evidence>
<dbReference type="InterPro" id="IPR027417">
    <property type="entry name" value="P-loop_NTPase"/>
</dbReference>
<protein>
    <recommendedName>
        <fullName evidence="6">RING-type domain-containing protein</fullName>
    </recommendedName>
</protein>
<evidence type="ECO:0000259" key="6">
    <source>
        <dbReference type="PROSITE" id="PS50089"/>
    </source>
</evidence>
<keyword evidence="3" id="KW-0347">Helicase</keyword>
<dbReference type="Proteomes" id="UP000054558">
    <property type="component" value="Unassembled WGS sequence"/>
</dbReference>
<dbReference type="EMBL" id="DF237338">
    <property type="protein sequence ID" value="GAQ87931.1"/>
    <property type="molecule type" value="Genomic_DNA"/>
</dbReference>
<keyword evidence="8" id="KW-1185">Reference proteome</keyword>
<dbReference type="GO" id="GO:0008270">
    <property type="term" value="F:zinc ion binding"/>
    <property type="evidence" value="ECO:0007669"/>
    <property type="project" value="UniProtKB-KW"/>
</dbReference>
<dbReference type="InterPro" id="IPR050628">
    <property type="entry name" value="SNF2_RAD54_helicase_TF"/>
</dbReference>
<keyword evidence="5" id="KW-0862">Zinc</keyword>
<name>A0A1Y1IFQ0_KLENI</name>
<evidence type="ECO:0000256" key="2">
    <source>
        <dbReference type="ARBA" id="ARBA00022801"/>
    </source>
</evidence>
<proteinExistence type="predicted"/>
<accession>A0A1Y1IFQ0</accession>
<keyword evidence="1" id="KW-0547">Nucleotide-binding</keyword>
<dbReference type="GO" id="GO:0016787">
    <property type="term" value="F:hydrolase activity"/>
    <property type="evidence" value="ECO:0007669"/>
    <property type="project" value="UniProtKB-KW"/>
</dbReference>
<dbReference type="PROSITE" id="PS50089">
    <property type="entry name" value="ZF_RING_2"/>
    <property type="match status" value="1"/>
</dbReference>
<organism evidence="7 8">
    <name type="scientific">Klebsormidium nitens</name>
    <name type="common">Green alga</name>
    <name type="synonym">Ulothrix nitens</name>
    <dbReference type="NCBI Taxonomy" id="105231"/>
    <lineage>
        <taxon>Eukaryota</taxon>
        <taxon>Viridiplantae</taxon>
        <taxon>Streptophyta</taxon>
        <taxon>Klebsormidiophyceae</taxon>
        <taxon>Klebsormidiales</taxon>
        <taxon>Klebsormidiaceae</taxon>
        <taxon>Klebsormidium</taxon>
    </lineage>
</organism>
<dbReference type="Gene3D" id="3.30.40.10">
    <property type="entry name" value="Zinc/RING finger domain, C3HC4 (zinc finger)"/>
    <property type="match status" value="1"/>
</dbReference>
<gene>
    <name evidence="7" type="ORF">KFL_003890020</name>
</gene>
<dbReference type="GO" id="GO:0005524">
    <property type="term" value="F:ATP binding"/>
    <property type="evidence" value="ECO:0007669"/>
    <property type="project" value="UniProtKB-KW"/>
</dbReference>